<protein>
    <recommendedName>
        <fullName evidence="5">Transmembrane protein</fullName>
    </recommendedName>
</protein>
<keyword evidence="4" id="KW-1185">Reference proteome</keyword>
<feature type="transmembrane region" description="Helical" evidence="2">
    <location>
        <begin position="279"/>
        <end position="301"/>
    </location>
</feature>
<reference evidence="3 4" key="1">
    <citation type="submission" date="2016-03" db="EMBL/GenBank/DDBJ databases">
        <title>Comparative genomics of the ectomycorrhizal sister species Rhizopogon vinicolor and Rhizopogon vesiculosus (Basidiomycota: Boletales) reveals a divergence of the mating type B locus.</title>
        <authorList>
            <person name="Mujic A.B."/>
            <person name="Kuo A."/>
            <person name="Tritt A."/>
            <person name="Lipzen A."/>
            <person name="Chen C."/>
            <person name="Johnson J."/>
            <person name="Sharma A."/>
            <person name="Barry K."/>
            <person name="Grigoriev I.V."/>
            <person name="Spatafora J.W."/>
        </authorList>
    </citation>
    <scope>NUCLEOTIDE SEQUENCE [LARGE SCALE GENOMIC DNA]</scope>
    <source>
        <strain evidence="3 4">AM-OR11-056</strain>
    </source>
</reference>
<feature type="region of interest" description="Disordered" evidence="1">
    <location>
        <begin position="38"/>
        <end position="125"/>
    </location>
</feature>
<feature type="region of interest" description="Disordered" evidence="1">
    <location>
        <begin position="521"/>
        <end position="541"/>
    </location>
</feature>
<dbReference type="AlphaFoldDB" id="A0A1J8QV55"/>
<dbReference type="EMBL" id="LVVM01004185">
    <property type="protein sequence ID" value="OJA13362.1"/>
    <property type="molecule type" value="Genomic_DNA"/>
</dbReference>
<feature type="region of interest" description="Disordered" evidence="1">
    <location>
        <begin position="351"/>
        <end position="393"/>
    </location>
</feature>
<evidence type="ECO:0000313" key="3">
    <source>
        <dbReference type="EMBL" id="OJA13362.1"/>
    </source>
</evidence>
<evidence type="ECO:0000256" key="2">
    <source>
        <dbReference type="SAM" id="Phobius"/>
    </source>
</evidence>
<evidence type="ECO:0000313" key="4">
    <source>
        <dbReference type="Proteomes" id="UP000183567"/>
    </source>
</evidence>
<dbReference type="OrthoDB" id="3269515at2759"/>
<proteinExistence type="predicted"/>
<feature type="compositionally biased region" description="Low complexity" evidence="1">
    <location>
        <begin position="79"/>
        <end position="90"/>
    </location>
</feature>
<gene>
    <name evidence="3" type="ORF">AZE42_04506</name>
</gene>
<name>A0A1J8QV55_9AGAM</name>
<keyword evidence="2" id="KW-0472">Membrane</keyword>
<evidence type="ECO:0008006" key="5">
    <source>
        <dbReference type="Google" id="ProtNLM"/>
    </source>
</evidence>
<feature type="compositionally biased region" description="Basic and acidic residues" evidence="1">
    <location>
        <begin position="384"/>
        <end position="393"/>
    </location>
</feature>
<keyword evidence="2" id="KW-1133">Transmembrane helix</keyword>
<comment type="caution">
    <text evidence="3">The sequence shown here is derived from an EMBL/GenBank/DDBJ whole genome shotgun (WGS) entry which is preliminary data.</text>
</comment>
<keyword evidence="2" id="KW-0812">Transmembrane</keyword>
<feature type="compositionally biased region" description="Low complexity" evidence="1">
    <location>
        <begin position="587"/>
        <end position="622"/>
    </location>
</feature>
<feature type="compositionally biased region" description="Polar residues" evidence="1">
    <location>
        <begin position="564"/>
        <end position="579"/>
    </location>
</feature>
<organism evidence="3 4">
    <name type="scientific">Rhizopogon vesiculosus</name>
    <dbReference type="NCBI Taxonomy" id="180088"/>
    <lineage>
        <taxon>Eukaryota</taxon>
        <taxon>Fungi</taxon>
        <taxon>Dikarya</taxon>
        <taxon>Basidiomycota</taxon>
        <taxon>Agaricomycotina</taxon>
        <taxon>Agaricomycetes</taxon>
        <taxon>Agaricomycetidae</taxon>
        <taxon>Boletales</taxon>
        <taxon>Suillineae</taxon>
        <taxon>Rhizopogonaceae</taxon>
        <taxon>Rhizopogon</taxon>
    </lineage>
</organism>
<sequence>MADLTVLVSPTPFHPRPHSALGFSLNFARRSQPELKSSVMVTLETADPSSAPSSPVEVRTFDDALLSPPKRTSRRHRTQSSVSSQRSQSTPPTKVSFSEPVKPPPRRAFSTFPTTSTQTRELKRPPPPLFLITAVRPTTFWRKTKRSGVTGASYSPASHLVRRATFLAAGLSLDTPAADLSALGVESRVAVLVLGPDHILQLCPTDDDVHSLLQHLPSFTSLYPTTPTNSPTAVVDLVSTSASANANTASIISITAPPPLTTVPNHTQTKLSSSQHLNVIFLAPLFGVLGILLGVAAACLWSKLQPLGLDTGSGVRRRRNGRASGNSLELGAVHVPEPDEDVDGNRVYSNRNGDTEDATPFAVGTPSKSAVHGTRYHSSMSRMHIREPPTSDSAEIKPLRIPFLVGATQFDLFGNGGSDHDDPFTWTRLPPSCSGTYDEELAGTPQHSMFDRILTRADRMQYAAVRMHDPLITPPLAETPTIRIVNTASSTTPLVHGGRSSAVYVPWRSLEGEVQRPARAWLDSPGGAIERPWSTSFGDNTRKYEVTGDQVTGYASASVGAGTETPQTPASKHSPSPFSTPRRKNIPPFSSPSRARPCSSPTTPTINILWSPPQSPGSLSPLVRSVVPPIGLPLTHDRGPTRR</sequence>
<evidence type="ECO:0000256" key="1">
    <source>
        <dbReference type="SAM" id="MobiDB-lite"/>
    </source>
</evidence>
<dbReference type="Proteomes" id="UP000183567">
    <property type="component" value="Unassembled WGS sequence"/>
</dbReference>
<feature type="region of interest" description="Disordered" evidence="1">
    <location>
        <begin position="559"/>
        <end position="643"/>
    </location>
</feature>
<accession>A0A1J8QV55</accession>